<dbReference type="AlphaFoldDB" id="A0A9X1FN71"/>
<organism evidence="3 4">
    <name type="scientific">Halomarinibacterium sedimenti</name>
    <dbReference type="NCBI Taxonomy" id="2857106"/>
    <lineage>
        <taxon>Bacteria</taxon>
        <taxon>Pseudomonadati</taxon>
        <taxon>Bacteroidota</taxon>
        <taxon>Flavobacteriia</taxon>
        <taxon>Flavobacteriales</taxon>
        <taxon>Flavobacteriaceae</taxon>
        <taxon>Halomarinibacterium</taxon>
    </lineage>
</organism>
<keyword evidence="1" id="KW-0175">Coiled coil</keyword>
<protein>
    <recommendedName>
        <fullName evidence="5">Anti-sigma factor</fullName>
    </recommendedName>
</protein>
<evidence type="ECO:0000313" key="4">
    <source>
        <dbReference type="Proteomes" id="UP001138686"/>
    </source>
</evidence>
<feature type="coiled-coil region" evidence="1">
    <location>
        <begin position="164"/>
        <end position="197"/>
    </location>
</feature>
<gene>
    <name evidence="3" type="ORF">KXJ69_06515</name>
</gene>
<keyword evidence="2" id="KW-0472">Membrane</keyword>
<keyword evidence="2" id="KW-0812">Transmembrane</keyword>
<dbReference type="RefSeq" id="WP_219052167.1">
    <property type="nucleotide sequence ID" value="NZ_JAHWDP010000002.1"/>
</dbReference>
<evidence type="ECO:0000313" key="3">
    <source>
        <dbReference type="EMBL" id="MBW2937753.1"/>
    </source>
</evidence>
<keyword evidence="4" id="KW-1185">Reference proteome</keyword>
<feature type="transmembrane region" description="Helical" evidence="2">
    <location>
        <begin position="44"/>
        <end position="65"/>
    </location>
</feature>
<dbReference type="EMBL" id="JAHWDP010000002">
    <property type="protein sequence ID" value="MBW2937753.1"/>
    <property type="molecule type" value="Genomic_DNA"/>
</dbReference>
<keyword evidence="2" id="KW-1133">Transmembrane helix</keyword>
<proteinExistence type="predicted"/>
<reference evidence="3" key="1">
    <citation type="submission" date="2021-07" db="EMBL/GenBank/DDBJ databases">
        <title>Aureisphaera sp. CAU 1614 isolated from sea sediment.</title>
        <authorList>
            <person name="Kim W."/>
        </authorList>
    </citation>
    <scope>NUCLEOTIDE SEQUENCE</scope>
    <source>
        <strain evidence="3">CAU 1614</strain>
    </source>
</reference>
<evidence type="ECO:0000256" key="2">
    <source>
        <dbReference type="SAM" id="Phobius"/>
    </source>
</evidence>
<evidence type="ECO:0000256" key="1">
    <source>
        <dbReference type="SAM" id="Coils"/>
    </source>
</evidence>
<accession>A0A9X1FN71</accession>
<dbReference type="Proteomes" id="UP001138686">
    <property type="component" value="Unassembled WGS sequence"/>
</dbReference>
<sequence length="197" mass="22711">MAQDIRDMLKDYLPEIPKLSKGHEARFEDKLDIAFSEKKSDNSFFFWMKIAATVVVFLTVGYFGYQYFQKDTTIDNQLVNNTKEVENETPTITIGNLSPDLKKVEDFYVTGINQQLASLNRTPENEELITGYLLRLEELDNAYKTLNTELNEVGPSEATITALIDNLKLRLELLFKLKNKLKELKTLENENTKNMEA</sequence>
<comment type="caution">
    <text evidence="3">The sequence shown here is derived from an EMBL/GenBank/DDBJ whole genome shotgun (WGS) entry which is preliminary data.</text>
</comment>
<evidence type="ECO:0008006" key="5">
    <source>
        <dbReference type="Google" id="ProtNLM"/>
    </source>
</evidence>
<name>A0A9X1FN71_9FLAO</name>